<sequence>MTISRVFKIIHPVSYYLGKLKNVVIIPILTQIQCRTIFVHIRKHAPNSDQRGHKYI</sequence>
<reference evidence="1" key="2">
    <citation type="journal article" date="2015" name="Data Brief">
        <title>Shoot transcriptome of the giant reed, Arundo donax.</title>
        <authorList>
            <person name="Barrero R.A."/>
            <person name="Guerrero F.D."/>
            <person name="Moolhuijzen P."/>
            <person name="Goolsby J.A."/>
            <person name="Tidwell J."/>
            <person name="Bellgard S.E."/>
            <person name="Bellgard M.I."/>
        </authorList>
    </citation>
    <scope>NUCLEOTIDE SEQUENCE</scope>
    <source>
        <tissue evidence="1">Shoot tissue taken approximately 20 cm above the soil surface</tissue>
    </source>
</reference>
<evidence type="ECO:0000313" key="1">
    <source>
        <dbReference type="EMBL" id="JAD32895.1"/>
    </source>
</evidence>
<reference evidence="1" key="1">
    <citation type="submission" date="2014-09" db="EMBL/GenBank/DDBJ databases">
        <authorList>
            <person name="Magalhaes I.L.F."/>
            <person name="Oliveira U."/>
            <person name="Santos F.R."/>
            <person name="Vidigal T.H.D.A."/>
            <person name="Brescovit A.D."/>
            <person name="Santos A.J."/>
        </authorList>
    </citation>
    <scope>NUCLEOTIDE SEQUENCE</scope>
    <source>
        <tissue evidence="1">Shoot tissue taken approximately 20 cm above the soil surface</tissue>
    </source>
</reference>
<protein>
    <submittedName>
        <fullName evidence="1">Uncharacterized protein</fullName>
    </submittedName>
</protein>
<organism evidence="1">
    <name type="scientific">Arundo donax</name>
    <name type="common">Giant reed</name>
    <name type="synonym">Donax arundinaceus</name>
    <dbReference type="NCBI Taxonomy" id="35708"/>
    <lineage>
        <taxon>Eukaryota</taxon>
        <taxon>Viridiplantae</taxon>
        <taxon>Streptophyta</taxon>
        <taxon>Embryophyta</taxon>
        <taxon>Tracheophyta</taxon>
        <taxon>Spermatophyta</taxon>
        <taxon>Magnoliopsida</taxon>
        <taxon>Liliopsida</taxon>
        <taxon>Poales</taxon>
        <taxon>Poaceae</taxon>
        <taxon>PACMAD clade</taxon>
        <taxon>Arundinoideae</taxon>
        <taxon>Arundineae</taxon>
        <taxon>Arundo</taxon>
    </lineage>
</organism>
<accession>A0A0A8Z817</accession>
<proteinExistence type="predicted"/>
<name>A0A0A8Z817_ARUDO</name>
<dbReference type="AlphaFoldDB" id="A0A0A8Z817"/>
<dbReference type="EMBL" id="GBRH01265000">
    <property type="protein sequence ID" value="JAD32895.1"/>
    <property type="molecule type" value="Transcribed_RNA"/>
</dbReference>